<dbReference type="PANTHER" id="PTHR44591:SF3">
    <property type="entry name" value="RESPONSE REGULATORY DOMAIN-CONTAINING PROTEIN"/>
    <property type="match status" value="1"/>
</dbReference>
<dbReference type="InterPro" id="IPR014879">
    <property type="entry name" value="Spo0A_C"/>
</dbReference>
<dbReference type="GO" id="GO:0030435">
    <property type="term" value="P:sporulation resulting in formation of a cellular spore"/>
    <property type="evidence" value="ECO:0007669"/>
    <property type="project" value="UniProtKB-UniRule"/>
</dbReference>
<accession>A0A9D2CGD9</accession>
<comment type="cofactor">
    <cofactor evidence="14">
        <name>Ca(2+)</name>
        <dbReference type="ChEBI" id="CHEBI:29108"/>
    </cofactor>
    <text evidence="14">Binds 1 Ca(2+) ion per subunit.</text>
</comment>
<dbReference type="Pfam" id="PF00072">
    <property type="entry name" value="Response_reg"/>
    <property type="match status" value="1"/>
</dbReference>
<evidence type="ECO:0000313" key="17">
    <source>
        <dbReference type="EMBL" id="HIY78435.1"/>
    </source>
</evidence>
<evidence type="ECO:0000256" key="8">
    <source>
        <dbReference type="ARBA" id="ARBA00023012"/>
    </source>
</evidence>
<dbReference type="EMBL" id="DXCO01000035">
    <property type="protein sequence ID" value="HIY78435.1"/>
    <property type="molecule type" value="Genomic_DNA"/>
</dbReference>
<evidence type="ECO:0000256" key="7">
    <source>
        <dbReference type="ARBA" id="ARBA00022969"/>
    </source>
</evidence>
<evidence type="ECO:0000256" key="14">
    <source>
        <dbReference type="PIRNR" id="PIRNR002937"/>
    </source>
</evidence>
<dbReference type="Gene3D" id="3.40.50.2300">
    <property type="match status" value="1"/>
</dbReference>
<keyword evidence="9 14" id="KW-0805">Transcription regulation</keyword>
<keyword evidence="14" id="KW-0479">Metal-binding</keyword>
<evidence type="ECO:0000313" key="18">
    <source>
        <dbReference type="Proteomes" id="UP000824135"/>
    </source>
</evidence>
<evidence type="ECO:0000256" key="10">
    <source>
        <dbReference type="ARBA" id="ARBA00023125"/>
    </source>
</evidence>
<protein>
    <recommendedName>
        <fullName evidence="2 14">Stage 0 sporulation protein A homolog</fullName>
    </recommendedName>
</protein>
<dbReference type="Pfam" id="PF08769">
    <property type="entry name" value="Spo0A_C"/>
    <property type="match status" value="1"/>
</dbReference>
<evidence type="ECO:0000256" key="13">
    <source>
        <dbReference type="ARBA" id="ARBA00024867"/>
    </source>
</evidence>
<evidence type="ECO:0000256" key="9">
    <source>
        <dbReference type="ARBA" id="ARBA00023015"/>
    </source>
</evidence>
<evidence type="ECO:0000256" key="2">
    <source>
        <dbReference type="ARBA" id="ARBA00018672"/>
    </source>
</evidence>
<evidence type="ECO:0000259" key="16">
    <source>
        <dbReference type="PROSITE" id="PS50110"/>
    </source>
</evidence>
<name>A0A9D2CGD9_9FIRM</name>
<dbReference type="AlphaFoldDB" id="A0A9D2CGD9"/>
<proteinExistence type="predicted"/>
<dbReference type="GO" id="GO:0042173">
    <property type="term" value="P:regulation of sporulation resulting in formation of a cellular spore"/>
    <property type="evidence" value="ECO:0007669"/>
    <property type="project" value="InterPro"/>
</dbReference>
<keyword evidence="12 14" id="KW-0804">Transcription</keyword>
<dbReference type="GO" id="GO:0003677">
    <property type="term" value="F:DNA binding"/>
    <property type="evidence" value="ECO:0007669"/>
    <property type="project" value="UniProtKB-KW"/>
</dbReference>
<evidence type="ECO:0000256" key="1">
    <source>
        <dbReference type="ARBA" id="ARBA00004496"/>
    </source>
</evidence>
<dbReference type="InterPro" id="IPR001789">
    <property type="entry name" value="Sig_transdc_resp-reg_receiver"/>
</dbReference>
<dbReference type="Proteomes" id="UP000824135">
    <property type="component" value="Unassembled WGS sequence"/>
</dbReference>
<evidence type="ECO:0000256" key="5">
    <source>
        <dbReference type="ARBA" id="ARBA00022553"/>
    </source>
</evidence>
<keyword evidence="10 14" id="KW-0238">DNA-binding</keyword>
<evidence type="ECO:0000256" key="11">
    <source>
        <dbReference type="ARBA" id="ARBA00023159"/>
    </source>
</evidence>
<dbReference type="GO" id="GO:0003700">
    <property type="term" value="F:DNA-binding transcription factor activity"/>
    <property type="evidence" value="ECO:0007669"/>
    <property type="project" value="InterPro"/>
</dbReference>
<reference evidence="17" key="1">
    <citation type="journal article" date="2021" name="PeerJ">
        <title>Extensive microbial diversity within the chicken gut microbiome revealed by metagenomics and culture.</title>
        <authorList>
            <person name="Gilroy R."/>
            <person name="Ravi A."/>
            <person name="Getino M."/>
            <person name="Pursley I."/>
            <person name="Horton D.L."/>
            <person name="Alikhan N.F."/>
            <person name="Baker D."/>
            <person name="Gharbi K."/>
            <person name="Hall N."/>
            <person name="Watson M."/>
            <person name="Adriaenssens E.M."/>
            <person name="Foster-Nyarko E."/>
            <person name="Jarju S."/>
            <person name="Secka A."/>
            <person name="Antonio M."/>
            <person name="Oren A."/>
            <person name="Chaudhuri R.R."/>
            <person name="La Ragione R."/>
            <person name="Hildebrand F."/>
            <person name="Pallen M.J."/>
        </authorList>
    </citation>
    <scope>NUCLEOTIDE SEQUENCE</scope>
    <source>
        <strain evidence="17">CHK199-9574</strain>
    </source>
</reference>
<comment type="caution">
    <text evidence="17">The sequence shown here is derived from an EMBL/GenBank/DDBJ whole genome shotgun (WGS) entry which is preliminary data.</text>
</comment>
<dbReference type="InterPro" id="IPR011006">
    <property type="entry name" value="CheY-like_superfamily"/>
</dbReference>
<sequence length="255" mass="27884">MLKSIAVVEGNGEFAKETAEYLKGKGYSIAGVTDEGDQGLEIIRRSSPDVIILGMVLKGIDGLEFLDKLREIPGRKNVIVTGNFSDDAVVSKVLAKGAKYYLMKPVQPEVIAARVAELAEEEQTRSVLTGVKERRSSVSLDEKISTIFISMGIPASIKGYSYLREGIKMAVQDPAIINNITKQLYPKIAEKFSTTASKVERAIRHSIEVAFNKGRIDAINQIFGVRVYIGTEKPTNSEFIALLADKLLLESVSST</sequence>
<keyword evidence="5" id="KW-0597">Phosphoprotein</keyword>
<evidence type="ECO:0000256" key="15">
    <source>
        <dbReference type="PROSITE-ProRule" id="PRU00169"/>
    </source>
</evidence>
<dbReference type="SUPFAM" id="SSF52172">
    <property type="entry name" value="CheY-like"/>
    <property type="match status" value="1"/>
</dbReference>
<dbReference type="GO" id="GO:0000160">
    <property type="term" value="P:phosphorelay signal transduction system"/>
    <property type="evidence" value="ECO:0007669"/>
    <property type="project" value="UniProtKB-UniRule"/>
</dbReference>
<keyword evidence="6 14" id="KW-0106">Calcium</keyword>
<keyword evidence="4 14" id="KW-0678">Repressor</keyword>
<dbReference type="InterPro" id="IPR050595">
    <property type="entry name" value="Bact_response_regulator"/>
</dbReference>
<dbReference type="InterPro" id="IPR012052">
    <property type="entry name" value="Spore_0_A"/>
</dbReference>
<dbReference type="SMART" id="SM00448">
    <property type="entry name" value="REC"/>
    <property type="match status" value="1"/>
</dbReference>
<keyword evidence="7 14" id="KW-0749">Sporulation</keyword>
<gene>
    <name evidence="17" type="primary">spo0A</name>
    <name evidence="17" type="ORF">H9728_05260</name>
</gene>
<dbReference type="NCBIfam" id="TIGR02875">
    <property type="entry name" value="spore_0_A"/>
    <property type="match status" value="1"/>
</dbReference>
<dbReference type="SUPFAM" id="SSF46894">
    <property type="entry name" value="C-terminal effector domain of the bipartite response regulators"/>
    <property type="match status" value="1"/>
</dbReference>
<comment type="caution">
    <text evidence="15">Lacks conserved residue(s) required for the propagation of feature annotation.</text>
</comment>
<dbReference type="GO" id="GO:0005737">
    <property type="term" value="C:cytoplasm"/>
    <property type="evidence" value="ECO:0007669"/>
    <property type="project" value="UniProtKB-SubCell"/>
</dbReference>
<comment type="function">
    <text evidence="13 14">May play the central regulatory role in sporulation. It may be an element of the effector pathway responsible for the activation of sporulation genes in response to nutritional stress. Spo0A may act in concert with spo0H (a sigma factor) to control the expression of some genes that are critical to the sporulation process.</text>
</comment>
<evidence type="ECO:0000256" key="6">
    <source>
        <dbReference type="ARBA" id="ARBA00022837"/>
    </source>
</evidence>
<keyword evidence="8 14" id="KW-0902">Two-component regulatory system</keyword>
<dbReference type="InterPro" id="IPR036388">
    <property type="entry name" value="WH-like_DNA-bd_sf"/>
</dbReference>
<dbReference type="PROSITE" id="PS50110">
    <property type="entry name" value="RESPONSE_REGULATORY"/>
    <property type="match status" value="1"/>
</dbReference>
<keyword evidence="3 14" id="KW-0963">Cytoplasm</keyword>
<comment type="subcellular location">
    <subcellularLocation>
        <location evidence="1 14">Cytoplasm</location>
    </subcellularLocation>
</comment>
<dbReference type="CDD" id="cd00156">
    <property type="entry name" value="REC"/>
    <property type="match status" value="1"/>
</dbReference>
<evidence type="ECO:0000256" key="12">
    <source>
        <dbReference type="ARBA" id="ARBA00023163"/>
    </source>
</evidence>
<dbReference type="GO" id="GO:0005509">
    <property type="term" value="F:calcium ion binding"/>
    <property type="evidence" value="ECO:0007669"/>
    <property type="project" value="UniProtKB-UniRule"/>
</dbReference>
<evidence type="ECO:0000256" key="3">
    <source>
        <dbReference type="ARBA" id="ARBA00022490"/>
    </source>
</evidence>
<feature type="domain" description="Response regulatory" evidence="16">
    <location>
        <begin position="4"/>
        <end position="119"/>
    </location>
</feature>
<organism evidence="17 18">
    <name type="scientific">Candidatus Borkfalkia excrementavium</name>
    <dbReference type="NCBI Taxonomy" id="2838505"/>
    <lineage>
        <taxon>Bacteria</taxon>
        <taxon>Bacillati</taxon>
        <taxon>Bacillota</taxon>
        <taxon>Clostridia</taxon>
        <taxon>Christensenellales</taxon>
        <taxon>Christensenellaceae</taxon>
        <taxon>Candidatus Borkfalkia</taxon>
    </lineage>
</organism>
<evidence type="ECO:0000256" key="4">
    <source>
        <dbReference type="ARBA" id="ARBA00022491"/>
    </source>
</evidence>
<dbReference type="Gene3D" id="1.10.10.10">
    <property type="entry name" value="Winged helix-like DNA-binding domain superfamily/Winged helix DNA-binding domain"/>
    <property type="match status" value="1"/>
</dbReference>
<dbReference type="GO" id="GO:0051606">
    <property type="term" value="P:detection of stimulus"/>
    <property type="evidence" value="ECO:0007669"/>
    <property type="project" value="UniProtKB-UniRule"/>
</dbReference>
<dbReference type="InterPro" id="IPR016032">
    <property type="entry name" value="Sig_transdc_resp-reg_C-effctor"/>
</dbReference>
<keyword evidence="11 14" id="KW-0010">Activator</keyword>
<dbReference type="PANTHER" id="PTHR44591">
    <property type="entry name" value="STRESS RESPONSE REGULATOR PROTEIN 1"/>
    <property type="match status" value="1"/>
</dbReference>
<dbReference type="PIRSF" id="PIRSF002937">
    <property type="entry name" value="Res_reg_Spo0A"/>
    <property type="match status" value="1"/>
</dbReference>
<reference evidence="17" key="2">
    <citation type="submission" date="2021-04" db="EMBL/GenBank/DDBJ databases">
        <authorList>
            <person name="Gilroy R."/>
        </authorList>
    </citation>
    <scope>NUCLEOTIDE SEQUENCE</scope>
    <source>
        <strain evidence="17">CHK199-9574</strain>
    </source>
</reference>